<dbReference type="InterPro" id="IPR008969">
    <property type="entry name" value="CarboxyPept-like_regulatory"/>
</dbReference>
<dbReference type="Proteomes" id="UP000031937">
    <property type="component" value="Unassembled WGS sequence"/>
</dbReference>
<dbReference type="Proteomes" id="UP000031980">
    <property type="component" value="Unassembled WGS sequence"/>
</dbReference>
<feature type="signal peptide" evidence="12">
    <location>
        <begin position="1"/>
        <end position="20"/>
    </location>
</feature>
<keyword evidence="18" id="KW-1185">Reference proteome</keyword>
<accession>A0A0C3REK9</accession>
<dbReference type="SUPFAM" id="SSF56935">
    <property type="entry name" value="Porins"/>
    <property type="match status" value="1"/>
</dbReference>
<dbReference type="EMBL" id="JPIT01000032">
    <property type="protein sequence ID" value="KIO43240.1"/>
    <property type="molecule type" value="Genomic_DNA"/>
</dbReference>
<evidence type="ECO:0008006" key="19">
    <source>
        <dbReference type="Google" id="ProtNLM"/>
    </source>
</evidence>
<dbReference type="SUPFAM" id="SSF49464">
    <property type="entry name" value="Carboxypeptidase regulatory domain-like"/>
    <property type="match status" value="1"/>
</dbReference>
<keyword evidence="8" id="KW-0675">Receptor</keyword>
<dbReference type="GO" id="GO:0044718">
    <property type="term" value="P:siderophore transmembrane transport"/>
    <property type="evidence" value="ECO:0007669"/>
    <property type="project" value="TreeGrafter"/>
</dbReference>
<dbReference type="GO" id="GO:0015344">
    <property type="term" value="F:siderophore uptake transmembrane transporter activity"/>
    <property type="evidence" value="ECO:0007669"/>
    <property type="project" value="TreeGrafter"/>
</dbReference>
<dbReference type="InterPro" id="IPR039426">
    <property type="entry name" value="TonB-dep_rcpt-like"/>
</dbReference>
<dbReference type="AlphaFoldDB" id="A0A0C3REK9"/>
<dbReference type="Gene3D" id="2.60.40.1120">
    <property type="entry name" value="Carboxypeptidase-like, regulatory domain"/>
    <property type="match status" value="1"/>
</dbReference>
<dbReference type="InterPro" id="IPR000531">
    <property type="entry name" value="Beta-barrel_TonB"/>
</dbReference>
<feature type="chain" id="PRO_5002169411" description="SusC/RagA family TonB-linked outer membrane protein" evidence="12">
    <location>
        <begin position="21"/>
        <end position="1108"/>
    </location>
</feature>
<evidence type="ECO:0000256" key="4">
    <source>
        <dbReference type="ARBA" id="ARBA00022692"/>
    </source>
</evidence>
<evidence type="ECO:0000313" key="17">
    <source>
        <dbReference type="Proteomes" id="UP000031937"/>
    </source>
</evidence>
<proteinExistence type="inferred from homology"/>
<protein>
    <recommendedName>
        <fullName evidence="19">SusC/RagA family TonB-linked outer membrane protein</fullName>
    </recommendedName>
</protein>
<dbReference type="InterPro" id="IPR023997">
    <property type="entry name" value="TonB-dep_OMP_SusC/RagA_CS"/>
</dbReference>
<dbReference type="Pfam" id="PF00593">
    <property type="entry name" value="TonB_dep_Rec_b-barrel"/>
    <property type="match status" value="1"/>
</dbReference>
<evidence type="ECO:0000259" key="14">
    <source>
        <dbReference type="Pfam" id="PF07715"/>
    </source>
</evidence>
<evidence type="ECO:0000259" key="13">
    <source>
        <dbReference type="Pfam" id="PF00593"/>
    </source>
</evidence>
<dbReference type="RefSeq" id="WP_041504349.1">
    <property type="nucleotide sequence ID" value="NZ_JPIT01000032.1"/>
</dbReference>
<reference evidence="16 18" key="1">
    <citation type="submission" date="2014-07" db="EMBL/GenBank/DDBJ databases">
        <title>Porphyromonadaceae bacterium OUH 308042 = ATCC BAA-2681 = DSM 28342 draft genome.</title>
        <authorList>
            <person name="Sydenham T.V."/>
            <person name="Hasman H."/>
            <person name="Justensen U.S."/>
        </authorList>
    </citation>
    <scope>NUCLEOTIDE SEQUENCE [LARGE SCALE GENOMIC DNA]</scope>
    <source>
        <strain evidence="16 18">OUH 308042</strain>
    </source>
</reference>
<reference evidence="15 17" key="2">
    <citation type="submission" date="2014-07" db="EMBL/GenBank/DDBJ databases">
        <title>Porphyromonadaceae bacterium OUH 334697 = ATCC BAA-2682 = DSM 28341 draft genome.</title>
        <authorList>
            <person name="Sydenham T.V."/>
            <person name="Hasman H."/>
            <person name="Justesen U.S."/>
        </authorList>
    </citation>
    <scope>NUCLEOTIDE SEQUENCE [LARGE SCALE GENOMIC DNA]</scope>
    <source>
        <strain evidence="15 17">OUH 334697</strain>
    </source>
</reference>
<keyword evidence="5 12" id="KW-0732">Signal</keyword>
<evidence type="ECO:0000256" key="3">
    <source>
        <dbReference type="ARBA" id="ARBA00022452"/>
    </source>
</evidence>
<evidence type="ECO:0000256" key="1">
    <source>
        <dbReference type="ARBA" id="ARBA00004571"/>
    </source>
</evidence>
<dbReference type="Gene3D" id="2.40.170.20">
    <property type="entry name" value="TonB-dependent receptor, beta-barrel domain"/>
    <property type="match status" value="1"/>
</dbReference>
<dbReference type="Pfam" id="PF13715">
    <property type="entry name" value="CarbopepD_reg_2"/>
    <property type="match status" value="1"/>
</dbReference>
<evidence type="ECO:0000256" key="5">
    <source>
        <dbReference type="ARBA" id="ARBA00022729"/>
    </source>
</evidence>
<keyword evidence="2 10" id="KW-0813">Transport</keyword>
<dbReference type="InterPro" id="IPR012910">
    <property type="entry name" value="Plug_dom"/>
</dbReference>
<dbReference type="Gene3D" id="2.170.130.10">
    <property type="entry name" value="TonB-dependent receptor, plug domain"/>
    <property type="match status" value="1"/>
</dbReference>
<evidence type="ECO:0000313" key="18">
    <source>
        <dbReference type="Proteomes" id="UP000031980"/>
    </source>
</evidence>
<comment type="caution">
    <text evidence="16">The sequence shown here is derived from an EMBL/GenBank/DDBJ whole genome shotgun (WGS) entry which is preliminary data.</text>
</comment>
<comment type="similarity">
    <text evidence="10 11">Belongs to the TonB-dependent receptor family.</text>
</comment>
<evidence type="ECO:0000256" key="12">
    <source>
        <dbReference type="SAM" id="SignalP"/>
    </source>
</evidence>
<dbReference type="GO" id="GO:0009279">
    <property type="term" value="C:cell outer membrane"/>
    <property type="evidence" value="ECO:0007669"/>
    <property type="project" value="UniProtKB-SubCell"/>
</dbReference>
<keyword evidence="4 10" id="KW-0812">Transmembrane</keyword>
<gene>
    <name evidence="16" type="ORF">BA92_08035</name>
    <name evidence="15" type="ORF">IE90_13635</name>
</gene>
<evidence type="ECO:0000256" key="9">
    <source>
        <dbReference type="ARBA" id="ARBA00023237"/>
    </source>
</evidence>
<evidence type="ECO:0000256" key="2">
    <source>
        <dbReference type="ARBA" id="ARBA00022448"/>
    </source>
</evidence>
<keyword evidence="3 10" id="KW-1134">Transmembrane beta strand</keyword>
<dbReference type="NCBIfam" id="TIGR04057">
    <property type="entry name" value="SusC_RagA_signa"/>
    <property type="match status" value="1"/>
</dbReference>
<name>A0A0C3REK9_9PORP</name>
<dbReference type="NCBIfam" id="TIGR04056">
    <property type="entry name" value="OMP_RagA_SusC"/>
    <property type="match status" value="1"/>
</dbReference>
<comment type="subcellular location">
    <subcellularLocation>
        <location evidence="1 10">Cell outer membrane</location>
        <topology evidence="1 10">Multi-pass membrane protein</topology>
    </subcellularLocation>
</comment>
<organism evidence="16 18">
    <name type="scientific">Sanguibacteroides justesenii</name>
    <dbReference type="NCBI Taxonomy" id="1547597"/>
    <lineage>
        <taxon>Bacteria</taxon>
        <taxon>Pseudomonadati</taxon>
        <taxon>Bacteroidota</taxon>
        <taxon>Bacteroidia</taxon>
        <taxon>Bacteroidales</taxon>
        <taxon>Porphyromonadaceae</taxon>
        <taxon>Sanguibacteroides</taxon>
    </lineage>
</organism>
<keyword evidence="6 11" id="KW-0798">TonB box</keyword>
<dbReference type="InterPro" id="IPR036942">
    <property type="entry name" value="Beta-barrel_TonB_sf"/>
</dbReference>
<dbReference type="PANTHER" id="PTHR30069">
    <property type="entry name" value="TONB-DEPENDENT OUTER MEMBRANE RECEPTOR"/>
    <property type="match status" value="1"/>
</dbReference>
<feature type="domain" description="TonB-dependent receptor-like beta-barrel" evidence="13">
    <location>
        <begin position="494"/>
        <end position="977"/>
    </location>
</feature>
<evidence type="ECO:0000256" key="6">
    <source>
        <dbReference type="ARBA" id="ARBA00023077"/>
    </source>
</evidence>
<evidence type="ECO:0000313" key="16">
    <source>
        <dbReference type="EMBL" id="KIO44956.1"/>
    </source>
</evidence>
<dbReference type="Pfam" id="PF07715">
    <property type="entry name" value="Plug"/>
    <property type="match status" value="1"/>
</dbReference>
<dbReference type="InterPro" id="IPR023996">
    <property type="entry name" value="TonB-dep_OMP_SusC/RagA"/>
</dbReference>
<dbReference type="InterPro" id="IPR037066">
    <property type="entry name" value="Plug_dom_sf"/>
</dbReference>
<feature type="domain" description="TonB-dependent receptor plug" evidence="14">
    <location>
        <begin position="208"/>
        <end position="332"/>
    </location>
</feature>
<evidence type="ECO:0000256" key="11">
    <source>
        <dbReference type="RuleBase" id="RU003357"/>
    </source>
</evidence>
<evidence type="ECO:0000313" key="15">
    <source>
        <dbReference type="EMBL" id="KIO43240.1"/>
    </source>
</evidence>
<sequence>MNKVLYLILLLQFVSCFTFAQARHPANIRISADFKDTPILKVLEEIKQKSGISFLCNHEQVRELPPVTKRFRSETIENILKFCLKDSGLDFQFVNRVIIITPMEPEMINKMEISGRVYDISGLPLPGVTVKLDGTVVGVSTDREGRFRLDIYPREAGVLLFSFVGMKPRRIPIIQGRTTGISVFLEDDPELIDEVVITGYSNYAKGSFTGNSTTISGDKLLRVSKTNLLSAIQTFEPSFRIHGNNEWGSDPNTLPELYVRGRSGIGVTELSKEDLTKSALENNSNLPTFILDGFQIDIQKVYDMDMDRVESITILKDAAATAMYGSRAANGVIVITTRGIRPGKLHVGYRMNGEVAFPDLSDYNLMHAAEKIETERLAGLFEPDNASSEVAGLAEYNSKLKQLAKGVDTYWLSKPVRAVFNHKHSLVMEGETGNLRVGVDFLYHQQNGVMKGSFRNRTGGGLNLDFRYRSLQLRNRISYYAVRSEDSPYGVFSDYTKQLPYDEYRDDKGDDLPYLQNWHSGPLKLNPLYEAGLKSFAYSNYNQWINNFDINWYVNDYLSFKGGISVSHRTSEREEFTDPHSLKPVNLESTLKGYLDIRKGKAPEWNTNALVTYDRSVGVHYIHMTVGINIRSSRTEYISSAYRGFASGDLHSPNYAMEVVVKPTLGEVTKRLLGVFGSLNYAYRSIYLFDVAGRVDGSSEFGKNRRFAPFWSLGAGINLHHCSFMKKGSAVDRLKVRMSYGQTGKVDFPAYCAISTYEVTLDDLYKTGSGVLMKTLGNPNLKWERTNTMDIGMELELFKGVLACNLSYYDSRTRDLITDVTIAASSGFPSYKDNLGEVRNRGIELSLSGNLINKSDIHLNVYGNLSHNRNRIMKISDALREYNRKVDGYYGDYHEGLSDLKYTRPLLKYVEGGSLTAIWGMRSLGIDPSTGKELFLGRQGTMTQEWKSGEQVVIGDYEPDVRGAFGFNVKYKGWTLFASFLYEFGGQRYNETLVRKVENVDIAEENADRRVLLERWRKPGDKTFLKDIRNRELTRPTSRFCQDYNVLSWDAVSLGYDLDRIGTERLGIETMRLEWSMNDVFRFSSIKEERGISYPFARNMSLTLKISF</sequence>
<evidence type="ECO:0000256" key="8">
    <source>
        <dbReference type="ARBA" id="ARBA00023170"/>
    </source>
</evidence>
<dbReference type="EMBL" id="JPIU01000038">
    <property type="protein sequence ID" value="KIO44956.1"/>
    <property type="molecule type" value="Genomic_DNA"/>
</dbReference>
<evidence type="ECO:0000256" key="10">
    <source>
        <dbReference type="PROSITE-ProRule" id="PRU01360"/>
    </source>
</evidence>
<dbReference type="PANTHER" id="PTHR30069:SF29">
    <property type="entry name" value="HEMOGLOBIN AND HEMOGLOBIN-HAPTOGLOBIN-BINDING PROTEIN 1-RELATED"/>
    <property type="match status" value="1"/>
</dbReference>
<dbReference type="PROSITE" id="PS52016">
    <property type="entry name" value="TONB_DEPENDENT_REC_3"/>
    <property type="match status" value="1"/>
</dbReference>
<evidence type="ECO:0000256" key="7">
    <source>
        <dbReference type="ARBA" id="ARBA00023136"/>
    </source>
</evidence>
<keyword evidence="9 10" id="KW-0998">Cell outer membrane</keyword>
<keyword evidence="7 10" id="KW-0472">Membrane</keyword>